<dbReference type="InterPro" id="IPR001279">
    <property type="entry name" value="Metallo-B-lactamas"/>
</dbReference>
<evidence type="ECO:0000313" key="4">
    <source>
        <dbReference type="Proteomes" id="UP000184330"/>
    </source>
</evidence>
<evidence type="ECO:0000256" key="1">
    <source>
        <dbReference type="SAM" id="SignalP"/>
    </source>
</evidence>
<dbReference type="EMBL" id="FJOG01000008">
    <property type="protein sequence ID" value="CZR56392.1"/>
    <property type="molecule type" value="Genomic_DNA"/>
</dbReference>
<sequence>MHLNSIATVLVLAARTLACGLLHGRSPVDTAPQFAPLPPTAVGLPLGPGGYASPTRSTNDTNLALTFFLISNEGVIAVDCPPTIGHLMLYAIRNITSIKITYLIYSHYHADHIGGVWIFGDEVKTIAHIETARHLLMTPDSNRPLPKETFTDTYKLCVGNQTLELAYKGEVHLSGNIFIYAPAQKILILIDVVFPDWVPFALLGQTKNAPAFFHAHDQILEYDFDPYIGSHLGRSGNRTDVLIQQEYIHDLKHSCELAVNGSATNDSTIGVAALLGPVSEKNPHNMWANFKVYLDTLAQFCANKTNEKWLSRLGAADVFEFENAGLLVESLRIDYGILGPFGTM</sequence>
<dbReference type="Gene3D" id="3.60.15.10">
    <property type="entry name" value="Ribonuclease Z/Hydroxyacylglutathione hydrolase-like"/>
    <property type="match status" value="1"/>
</dbReference>
<dbReference type="OrthoDB" id="449487at2759"/>
<accession>A0A1L7WUD5</accession>
<keyword evidence="1" id="KW-0732">Signal</keyword>
<evidence type="ECO:0000313" key="3">
    <source>
        <dbReference type="EMBL" id="CZR56392.1"/>
    </source>
</evidence>
<dbReference type="Pfam" id="PF00753">
    <property type="entry name" value="Lactamase_B"/>
    <property type="match status" value="1"/>
</dbReference>
<reference evidence="3 4" key="1">
    <citation type="submission" date="2016-03" db="EMBL/GenBank/DDBJ databases">
        <authorList>
            <person name="Ploux O."/>
        </authorList>
    </citation>
    <scope>NUCLEOTIDE SEQUENCE [LARGE SCALE GENOMIC DNA]</scope>
    <source>
        <strain evidence="3 4">UAMH 11012</strain>
    </source>
</reference>
<feature type="signal peptide" evidence="1">
    <location>
        <begin position="1"/>
        <end position="18"/>
    </location>
</feature>
<evidence type="ECO:0000259" key="2">
    <source>
        <dbReference type="SMART" id="SM00849"/>
    </source>
</evidence>
<dbReference type="Proteomes" id="UP000184330">
    <property type="component" value="Unassembled WGS sequence"/>
</dbReference>
<organism evidence="3 4">
    <name type="scientific">Phialocephala subalpina</name>
    <dbReference type="NCBI Taxonomy" id="576137"/>
    <lineage>
        <taxon>Eukaryota</taxon>
        <taxon>Fungi</taxon>
        <taxon>Dikarya</taxon>
        <taxon>Ascomycota</taxon>
        <taxon>Pezizomycotina</taxon>
        <taxon>Leotiomycetes</taxon>
        <taxon>Helotiales</taxon>
        <taxon>Mollisiaceae</taxon>
        <taxon>Phialocephala</taxon>
        <taxon>Phialocephala fortinii species complex</taxon>
    </lineage>
</organism>
<dbReference type="SUPFAM" id="SSF56281">
    <property type="entry name" value="Metallo-hydrolase/oxidoreductase"/>
    <property type="match status" value="1"/>
</dbReference>
<gene>
    <name evidence="3" type="ORF">PAC_06280</name>
</gene>
<dbReference type="CDD" id="cd16276">
    <property type="entry name" value="metallo-hydrolase-like_MBL-fold"/>
    <property type="match status" value="1"/>
</dbReference>
<keyword evidence="4" id="KW-1185">Reference proteome</keyword>
<dbReference type="SMART" id="SM00849">
    <property type="entry name" value="Lactamase_B"/>
    <property type="match status" value="1"/>
</dbReference>
<dbReference type="InterPro" id="IPR036866">
    <property type="entry name" value="RibonucZ/Hydroxyglut_hydro"/>
</dbReference>
<name>A0A1L7WUD5_9HELO</name>
<protein>
    <recommendedName>
        <fullName evidence="2">Metallo-beta-lactamase domain-containing protein</fullName>
    </recommendedName>
</protein>
<feature type="chain" id="PRO_5012499134" description="Metallo-beta-lactamase domain-containing protein" evidence="1">
    <location>
        <begin position="19"/>
        <end position="344"/>
    </location>
</feature>
<proteinExistence type="predicted"/>
<feature type="domain" description="Metallo-beta-lactamase" evidence="2">
    <location>
        <begin position="63"/>
        <end position="231"/>
    </location>
</feature>
<dbReference type="AlphaFoldDB" id="A0A1L7WUD5"/>